<dbReference type="SUPFAM" id="SSF48371">
    <property type="entry name" value="ARM repeat"/>
    <property type="match status" value="2"/>
</dbReference>
<evidence type="ECO:0000313" key="7">
    <source>
        <dbReference type="EMBL" id="KAA6403580.1"/>
    </source>
</evidence>
<feature type="compositionally biased region" description="Polar residues" evidence="5">
    <location>
        <begin position="1"/>
        <end position="11"/>
    </location>
</feature>
<feature type="compositionally biased region" description="Gly residues" evidence="5">
    <location>
        <begin position="424"/>
        <end position="448"/>
    </location>
</feature>
<dbReference type="PANTHER" id="PTHR10698:SF0">
    <property type="entry name" value="V-TYPE PROTON ATPASE SUBUNIT H"/>
    <property type="match status" value="1"/>
</dbReference>
<keyword evidence="2" id="KW-0813">Transport</keyword>
<dbReference type="Gene3D" id="1.25.40.150">
    <property type="entry name" value="V-type ATPase, subunit H, C-terminal domain"/>
    <property type="match status" value="1"/>
</dbReference>
<evidence type="ECO:0000256" key="1">
    <source>
        <dbReference type="ARBA" id="ARBA00008613"/>
    </source>
</evidence>
<keyword evidence="4" id="KW-0406">Ion transport</keyword>
<evidence type="ECO:0000256" key="2">
    <source>
        <dbReference type="ARBA" id="ARBA00022448"/>
    </source>
</evidence>
<dbReference type="Gene3D" id="1.25.10.10">
    <property type="entry name" value="Leucine-rich Repeat Variant"/>
    <property type="match status" value="2"/>
</dbReference>
<dbReference type="InterPro" id="IPR016024">
    <property type="entry name" value="ARM-type_fold"/>
</dbReference>
<dbReference type="GO" id="GO:0046961">
    <property type="term" value="F:proton-transporting ATPase activity, rotational mechanism"/>
    <property type="evidence" value="ECO:0007669"/>
    <property type="project" value="InterPro"/>
</dbReference>
<evidence type="ECO:0000256" key="3">
    <source>
        <dbReference type="ARBA" id="ARBA00022781"/>
    </source>
</evidence>
<evidence type="ECO:0000259" key="6">
    <source>
        <dbReference type="Pfam" id="PF11698"/>
    </source>
</evidence>
<gene>
    <name evidence="7" type="ORF">EZS28_000892</name>
</gene>
<evidence type="ECO:0000256" key="4">
    <source>
        <dbReference type="ARBA" id="ARBA00023065"/>
    </source>
</evidence>
<sequence>MADSITSNSYVKVNGDDDNEPPKVQTSAELISSLIQNAFPHGNESSSSKSQTLGNEAIKEQLSNLLTNPFSNISKDILDPLLLYVRKELGKAEDEGNLTHNLRGLGKLLKNLKFRFAFIDGKGLELIAPLLVTKHSSLQVVYECLFCLWLCSFTAQDVDHDRLEEKEQVRRHERKAGWTPAEKEHDQQVIDKRRKKASALLQPELQIMGSIVAVLKQHTKDKIIRVALSILHNLLSQPGSQRLTGQKLIESGCVKALHILIAKQWRDDELKNDLNWVADALQKQEDGMCSLDAYIIEIDSGVLTWSPPHTTDRFWRENCIKFENENFKLVRQLTTIVENSKAGVGIGNGVTPLTLAVALRDIGNFAVFHPRGRSILEKYRAKAVVLDVLSHEDPEVQKEALLCIQKLLTSKWGVLHQLDSGQQHGAGFGGQRSGGTSGQQQGHGGSGISGSSASSAIKNPLAADMPT</sequence>
<dbReference type="OrthoDB" id="10263554at2759"/>
<protein>
    <submittedName>
        <fullName evidence="7">V-type H+-transporting ATPase subunit H</fullName>
    </submittedName>
</protein>
<dbReference type="EMBL" id="SNRW01000084">
    <property type="protein sequence ID" value="KAA6403580.1"/>
    <property type="molecule type" value="Genomic_DNA"/>
</dbReference>
<evidence type="ECO:0000313" key="8">
    <source>
        <dbReference type="Proteomes" id="UP000324800"/>
    </source>
</evidence>
<dbReference type="InterPro" id="IPR011989">
    <property type="entry name" value="ARM-like"/>
</dbReference>
<dbReference type="InterPro" id="IPR038497">
    <property type="entry name" value="ATPase_V1-cplx_hsu_C_sf"/>
</dbReference>
<dbReference type="GO" id="GO:0000221">
    <property type="term" value="C:vacuolar proton-transporting V-type ATPase, V1 domain"/>
    <property type="evidence" value="ECO:0007669"/>
    <property type="project" value="InterPro"/>
</dbReference>
<dbReference type="AlphaFoldDB" id="A0A5J4X8Q8"/>
<name>A0A5J4X8Q8_9EUKA</name>
<proteinExistence type="inferred from homology"/>
<evidence type="ECO:0000256" key="5">
    <source>
        <dbReference type="SAM" id="MobiDB-lite"/>
    </source>
</evidence>
<accession>A0A5J4X8Q8</accession>
<feature type="region of interest" description="Disordered" evidence="5">
    <location>
        <begin position="1"/>
        <end position="24"/>
    </location>
</feature>
<dbReference type="PANTHER" id="PTHR10698">
    <property type="entry name" value="V-TYPE PROTON ATPASE SUBUNIT H"/>
    <property type="match status" value="1"/>
</dbReference>
<keyword evidence="3" id="KW-0375">Hydrogen ion transport</keyword>
<reference evidence="7 8" key="1">
    <citation type="submission" date="2019-03" db="EMBL/GenBank/DDBJ databases">
        <title>Single cell metagenomics reveals metabolic interactions within the superorganism composed of flagellate Streblomastix strix and complex community of Bacteroidetes bacteria on its surface.</title>
        <authorList>
            <person name="Treitli S.C."/>
            <person name="Kolisko M."/>
            <person name="Husnik F."/>
            <person name="Keeling P."/>
            <person name="Hampl V."/>
        </authorList>
    </citation>
    <scope>NUCLEOTIDE SEQUENCE [LARGE SCALE GENOMIC DNA]</scope>
    <source>
        <strain evidence="7">ST1C</strain>
    </source>
</reference>
<feature type="region of interest" description="Disordered" evidence="5">
    <location>
        <begin position="423"/>
        <end position="467"/>
    </location>
</feature>
<dbReference type="InterPro" id="IPR004908">
    <property type="entry name" value="ATPase_V1-cplx_hsu"/>
</dbReference>
<dbReference type="Pfam" id="PF03224">
    <property type="entry name" value="V-ATPase_H_N"/>
    <property type="match status" value="2"/>
</dbReference>
<comment type="similarity">
    <text evidence="1">Belongs to the V-ATPase H subunit family.</text>
</comment>
<feature type="domain" description="ATPase V1 complex subunit H C-terminal" evidence="6">
    <location>
        <begin position="288"/>
        <end position="412"/>
    </location>
</feature>
<organism evidence="7 8">
    <name type="scientific">Streblomastix strix</name>
    <dbReference type="NCBI Taxonomy" id="222440"/>
    <lineage>
        <taxon>Eukaryota</taxon>
        <taxon>Metamonada</taxon>
        <taxon>Preaxostyla</taxon>
        <taxon>Oxymonadida</taxon>
        <taxon>Streblomastigidae</taxon>
        <taxon>Streblomastix</taxon>
    </lineage>
</organism>
<dbReference type="Pfam" id="PF11698">
    <property type="entry name" value="V-ATPase_H_C"/>
    <property type="match status" value="1"/>
</dbReference>
<comment type="caution">
    <text evidence="7">The sequence shown here is derived from an EMBL/GenBank/DDBJ whole genome shotgun (WGS) entry which is preliminary data.</text>
</comment>
<dbReference type="InterPro" id="IPR011987">
    <property type="entry name" value="ATPase_V1-cplx_hsu_C"/>
</dbReference>
<dbReference type="Proteomes" id="UP000324800">
    <property type="component" value="Unassembled WGS sequence"/>
</dbReference>